<dbReference type="GO" id="GO:0033499">
    <property type="term" value="P:galactose catabolic process via UDP-galactose, Leloir pathway"/>
    <property type="evidence" value="ECO:0007669"/>
    <property type="project" value="TreeGrafter"/>
</dbReference>
<dbReference type="EC" id="5.1.3.3" evidence="4"/>
<dbReference type="CDD" id="cd09019">
    <property type="entry name" value="galactose_mutarotase_like"/>
    <property type="match status" value="1"/>
</dbReference>
<dbReference type="GO" id="GO:0004034">
    <property type="term" value="F:aldose 1-epimerase activity"/>
    <property type="evidence" value="ECO:0007669"/>
    <property type="project" value="UniProtKB-EC"/>
</dbReference>
<dbReference type="PANTHER" id="PTHR10091">
    <property type="entry name" value="ALDOSE-1-EPIMERASE"/>
    <property type="match status" value="1"/>
</dbReference>
<protein>
    <submittedName>
        <fullName evidence="4">Aldose 1-epimerase</fullName>
        <ecNumber evidence="4">5.1.3.3</ecNumber>
    </submittedName>
</protein>
<evidence type="ECO:0000256" key="2">
    <source>
        <dbReference type="ARBA" id="ARBA00023235"/>
    </source>
</evidence>
<evidence type="ECO:0000313" key="5">
    <source>
        <dbReference type="Proteomes" id="UP000244912"/>
    </source>
</evidence>
<comment type="similarity">
    <text evidence="1">Belongs to the aldose epimerase family.</text>
</comment>
<dbReference type="InterPro" id="IPR011013">
    <property type="entry name" value="Gal_mutarotase_sf_dom"/>
</dbReference>
<dbReference type="InterPro" id="IPR008183">
    <property type="entry name" value="Aldose_1/G6P_1-epimerase"/>
</dbReference>
<dbReference type="GO" id="GO:0030246">
    <property type="term" value="F:carbohydrate binding"/>
    <property type="evidence" value="ECO:0007669"/>
    <property type="project" value="InterPro"/>
</dbReference>
<evidence type="ECO:0000256" key="3">
    <source>
        <dbReference type="ARBA" id="ARBA00023277"/>
    </source>
</evidence>
<dbReference type="AlphaFoldDB" id="A0A2R8BYY7"/>
<dbReference type="EMBL" id="ONZF01000008">
    <property type="protein sequence ID" value="SPJ25349.1"/>
    <property type="molecule type" value="Genomic_DNA"/>
</dbReference>
<keyword evidence="2 4" id="KW-0413">Isomerase</keyword>
<dbReference type="PANTHER" id="PTHR10091:SF0">
    <property type="entry name" value="GALACTOSE MUTAROTASE"/>
    <property type="match status" value="1"/>
</dbReference>
<sequence>MMAETSVEILEGSLPDGRRIRRFAMANETLSLGILDFGAALHGLTAFDHPDPLTLGSLDAAAYAGIFQNFGTVVGPVANRIAGAEAQIDGRTLRFDANQDGRHTLHSGSAGINTKTWTLARHDSDHVEMTIDLPEGEGGLPGNRRITSRYRLDGAILIHELEAETDAPTFMNPALHGYWTMQPPEMTWAGQRLTIHADTYLPVDDDILPTGEIRSVEGTDFDFRKPRALDPRNLPDFDHNFCLATAPRDLSPALRLESDATGLAMTVHTTAPGLQVFGMHPFSVENERTVHGVPYPHRAGFAIEPQMWPDAPGRDRWPGIVLRPGDTFRQASHYSFKRLKGN</sequence>
<organism evidence="4 5">
    <name type="scientific">Palleronia abyssalis</name>
    <dbReference type="NCBI Taxonomy" id="1501240"/>
    <lineage>
        <taxon>Bacteria</taxon>
        <taxon>Pseudomonadati</taxon>
        <taxon>Pseudomonadota</taxon>
        <taxon>Alphaproteobacteria</taxon>
        <taxon>Rhodobacterales</taxon>
        <taxon>Roseobacteraceae</taxon>
        <taxon>Palleronia</taxon>
    </lineage>
</organism>
<dbReference type="Gene3D" id="2.70.98.10">
    <property type="match status" value="1"/>
</dbReference>
<keyword evidence="5" id="KW-1185">Reference proteome</keyword>
<dbReference type="Pfam" id="PF01263">
    <property type="entry name" value="Aldose_epim"/>
    <property type="match status" value="1"/>
</dbReference>
<dbReference type="GO" id="GO:0006006">
    <property type="term" value="P:glucose metabolic process"/>
    <property type="evidence" value="ECO:0007669"/>
    <property type="project" value="TreeGrafter"/>
</dbReference>
<gene>
    <name evidence="4" type="primary">galM</name>
    <name evidence="4" type="ORF">PAA8504_03200</name>
</gene>
<proteinExistence type="inferred from homology"/>
<evidence type="ECO:0000313" key="4">
    <source>
        <dbReference type="EMBL" id="SPJ25349.1"/>
    </source>
</evidence>
<dbReference type="SUPFAM" id="SSF74650">
    <property type="entry name" value="Galactose mutarotase-like"/>
    <property type="match status" value="1"/>
</dbReference>
<accession>A0A2R8BYY7</accession>
<evidence type="ECO:0000256" key="1">
    <source>
        <dbReference type="ARBA" id="ARBA00006206"/>
    </source>
</evidence>
<dbReference type="InterPro" id="IPR047215">
    <property type="entry name" value="Galactose_mutarotase-like"/>
</dbReference>
<reference evidence="4 5" key="1">
    <citation type="submission" date="2018-03" db="EMBL/GenBank/DDBJ databases">
        <authorList>
            <person name="Keele B.F."/>
        </authorList>
    </citation>
    <scope>NUCLEOTIDE SEQUENCE [LARGE SCALE GENOMIC DNA]</scope>
    <source>
        <strain evidence="4 5">CECT 8504</strain>
    </source>
</reference>
<dbReference type="InterPro" id="IPR014718">
    <property type="entry name" value="GH-type_carb-bd"/>
</dbReference>
<dbReference type="Proteomes" id="UP000244912">
    <property type="component" value="Unassembled WGS sequence"/>
</dbReference>
<keyword evidence="3" id="KW-0119">Carbohydrate metabolism</keyword>
<name>A0A2R8BYY7_9RHOB</name>